<feature type="transmembrane region" description="Helical" evidence="1">
    <location>
        <begin position="46"/>
        <end position="64"/>
    </location>
</feature>
<keyword evidence="1" id="KW-0812">Transmembrane</keyword>
<name>A0ABW5C3F1_9BACI</name>
<dbReference type="EMBL" id="JBHUIK010000008">
    <property type="protein sequence ID" value="MFD2216702.1"/>
    <property type="molecule type" value="Genomic_DNA"/>
</dbReference>
<evidence type="ECO:0000313" key="3">
    <source>
        <dbReference type="Proteomes" id="UP001597318"/>
    </source>
</evidence>
<sequence length="78" mass="8923">MRTLMLIVLFVILSILVAQIDSLLYKTDLWTELKTLLGIDPGSNKWMVYAFLLIGFIYSIVSGIKEKLQKLKKIGSFE</sequence>
<keyword evidence="1" id="KW-1133">Transmembrane helix</keyword>
<dbReference type="RefSeq" id="WP_247339402.1">
    <property type="nucleotide sequence ID" value="NZ_CP095550.1"/>
</dbReference>
<keyword evidence="3" id="KW-1185">Reference proteome</keyword>
<protein>
    <recommendedName>
        <fullName evidence="4">DUF1049 domain-containing protein</fullName>
    </recommendedName>
</protein>
<keyword evidence="1" id="KW-0472">Membrane</keyword>
<evidence type="ECO:0000313" key="2">
    <source>
        <dbReference type="EMBL" id="MFD2216702.1"/>
    </source>
</evidence>
<proteinExistence type="predicted"/>
<reference evidence="3" key="1">
    <citation type="journal article" date="2019" name="Int. J. Syst. Evol. Microbiol.">
        <title>The Global Catalogue of Microorganisms (GCM) 10K type strain sequencing project: providing services to taxonomists for standard genome sequencing and annotation.</title>
        <authorList>
            <consortium name="The Broad Institute Genomics Platform"/>
            <consortium name="The Broad Institute Genome Sequencing Center for Infectious Disease"/>
            <person name="Wu L."/>
            <person name="Ma J."/>
        </authorList>
    </citation>
    <scope>NUCLEOTIDE SEQUENCE [LARGE SCALE GENOMIC DNA]</scope>
    <source>
        <strain evidence="3">CGMCC 1.15474</strain>
    </source>
</reference>
<evidence type="ECO:0008006" key="4">
    <source>
        <dbReference type="Google" id="ProtNLM"/>
    </source>
</evidence>
<organism evidence="2 3">
    <name type="scientific">Metabacillus endolithicus</name>
    <dbReference type="NCBI Taxonomy" id="1535204"/>
    <lineage>
        <taxon>Bacteria</taxon>
        <taxon>Bacillati</taxon>
        <taxon>Bacillota</taxon>
        <taxon>Bacilli</taxon>
        <taxon>Bacillales</taxon>
        <taxon>Bacillaceae</taxon>
        <taxon>Metabacillus</taxon>
    </lineage>
</organism>
<comment type="caution">
    <text evidence="2">The sequence shown here is derived from an EMBL/GenBank/DDBJ whole genome shotgun (WGS) entry which is preliminary data.</text>
</comment>
<dbReference type="Proteomes" id="UP001597318">
    <property type="component" value="Unassembled WGS sequence"/>
</dbReference>
<gene>
    <name evidence="2" type="ORF">ACFSKK_23785</name>
</gene>
<evidence type="ECO:0000256" key="1">
    <source>
        <dbReference type="SAM" id="Phobius"/>
    </source>
</evidence>
<accession>A0ABW5C3F1</accession>